<evidence type="ECO:0000256" key="1">
    <source>
        <dbReference type="ARBA" id="ARBA00001966"/>
    </source>
</evidence>
<keyword evidence="4" id="KW-0479">Metal-binding</keyword>
<comment type="caution">
    <text evidence="8">The sequence shown here is derived from an EMBL/GenBank/DDBJ whole genome shotgun (WGS) entry which is preliminary data.</text>
</comment>
<name>A0A0R1KB75_9LACO</name>
<keyword evidence="6" id="KW-0411">Iron-sulfur</keyword>
<dbReference type="InterPro" id="IPR034457">
    <property type="entry name" value="Organic_radical-activating"/>
</dbReference>
<sequence>MRQEYEGRDLTGTVLRIEKSSIYDGDGLRTVVFMKGCPLRCKWCSTPEGMNEKIETTKDGKITYGSIMTVEEVMEEVRKDIPFYFHSGGGMTVSGGEMLFQPEFVTALVKEACKEGINTAVETSFYSSWRRIEPILSCLNTAFVDLKLMDSSKHREFTGVRNEIILNNIKKAGNIDLPNFKLIIRRPLIPGVNDSEEELESLGQFLEKLPRVHHLQLLPYHRYGTDTYRKLGIDYELKDMQTPSDQHMEWCRSITNKYIKTIV</sequence>
<evidence type="ECO:0000259" key="7">
    <source>
        <dbReference type="PROSITE" id="PS51918"/>
    </source>
</evidence>
<dbReference type="InterPro" id="IPR013785">
    <property type="entry name" value="Aldolase_TIM"/>
</dbReference>
<dbReference type="InterPro" id="IPR058240">
    <property type="entry name" value="rSAM_sf"/>
</dbReference>
<evidence type="ECO:0000256" key="6">
    <source>
        <dbReference type="ARBA" id="ARBA00023014"/>
    </source>
</evidence>
<dbReference type="GO" id="GO:0016740">
    <property type="term" value="F:transferase activity"/>
    <property type="evidence" value="ECO:0007669"/>
    <property type="project" value="UniProtKB-KW"/>
</dbReference>
<dbReference type="PIRSF" id="PIRSF000371">
    <property type="entry name" value="PFL_act_enz"/>
    <property type="match status" value="1"/>
</dbReference>
<evidence type="ECO:0000313" key="9">
    <source>
        <dbReference type="Proteomes" id="UP000051248"/>
    </source>
</evidence>
<dbReference type="PANTHER" id="PTHR30352">
    <property type="entry name" value="PYRUVATE FORMATE-LYASE-ACTIVATING ENZYME"/>
    <property type="match status" value="1"/>
</dbReference>
<dbReference type="PANTHER" id="PTHR30352:SF4">
    <property type="entry name" value="PYRUVATE FORMATE-LYASE 2-ACTIVATING ENZYME"/>
    <property type="match status" value="1"/>
</dbReference>
<dbReference type="GO" id="GO:0046872">
    <property type="term" value="F:metal ion binding"/>
    <property type="evidence" value="ECO:0007669"/>
    <property type="project" value="UniProtKB-KW"/>
</dbReference>
<dbReference type="Pfam" id="PF04055">
    <property type="entry name" value="Radical_SAM"/>
    <property type="match status" value="1"/>
</dbReference>
<dbReference type="eggNOG" id="COG1180">
    <property type="taxonomic scope" value="Bacteria"/>
</dbReference>
<dbReference type="AlphaFoldDB" id="A0A0R1KB75"/>
<keyword evidence="2" id="KW-0004">4Fe-4S</keyword>
<dbReference type="OrthoDB" id="9782387at2"/>
<evidence type="ECO:0000256" key="3">
    <source>
        <dbReference type="ARBA" id="ARBA00022691"/>
    </source>
</evidence>
<proteinExistence type="predicted"/>
<evidence type="ECO:0000256" key="2">
    <source>
        <dbReference type="ARBA" id="ARBA00022485"/>
    </source>
</evidence>
<evidence type="ECO:0000256" key="5">
    <source>
        <dbReference type="ARBA" id="ARBA00023004"/>
    </source>
</evidence>
<reference evidence="8 9" key="1">
    <citation type="journal article" date="2015" name="Genome Announc.">
        <title>Expanding the biotechnology potential of lactobacilli through comparative genomics of 213 strains and associated genera.</title>
        <authorList>
            <person name="Sun Z."/>
            <person name="Harris H.M."/>
            <person name="McCann A."/>
            <person name="Guo C."/>
            <person name="Argimon S."/>
            <person name="Zhang W."/>
            <person name="Yang X."/>
            <person name="Jeffery I.B."/>
            <person name="Cooney J.C."/>
            <person name="Kagawa T.F."/>
            <person name="Liu W."/>
            <person name="Song Y."/>
            <person name="Salvetti E."/>
            <person name="Wrobel A."/>
            <person name="Rasinkangas P."/>
            <person name="Parkhill J."/>
            <person name="Rea M.C."/>
            <person name="O'Sullivan O."/>
            <person name="Ritari J."/>
            <person name="Douillard F.P."/>
            <person name="Paul Ross R."/>
            <person name="Yang R."/>
            <person name="Briner A.E."/>
            <person name="Felis G.E."/>
            <person name="de Vos W.M."/>
            <person name="Barrangou R."/>
            <person name="Klaenhammer T.R."/>
            <person name="Caufield P.W."/>
            <person name="Cui Y."/>
            <person name="Zhang H."/>
            <person name="O'Toole P.W."/>
        </authorList>
    </citation>
    <scope>NUCLEOTIDE SEQUENCE [LARGE SCALE GENOMIC DNA]</scope>
    <source>
        <strain evidence="8 9">DSM 19682</strain>
    </source>
</reference>
<keyword evidence="5" id="KW-0408">Iron</keyword>
<dbReference type="InterPro" id="IPR012839">
    <property type="entry name" value="Organic_radical_activase"/>
</dbReference>
<dbReference type="RefSeq" id="WP_025023607.1">
    <property type="nucleotide sequence ID" value="NZ_AZDZ01000002.1"/>
</dbReference>
<comment type="cofactor">
    <cofactor evidence="1">
        <name>[4Fe-4S] cluster</name>
        <dbReference type="ChEBI" id="CHEBI:49883"/>
    </cofactor>
</comment>
<dbReference type="NCBIfam" id="TIGR02494">
    <property type="entry name" value="PFLE_PFLC"/>
    <property type="match status" value="1"/>
</dbReference>
<keyword evidence="8" id="KW-0808">Transferase</keyword>
<dbReference type="Gene3D" id="3.20.20.70">
    <property type="entry name" value="Aldolase class I"/>
    <property type="match status" value="1"/>
</dbReference>
<dbReference type="STRING" id="1423775.FD03_GL001044"/>
<organism evidence="8 9">
    <name type="scientific">Companilactobacillus nodensis DSM 19682 = JCM 14932 = NBRC 107160</name>
    <dbReference type="NCBI Taxonomy" id="1423775"/>
    <lineage>
        <taxon>Bacteria</taxon>
        <taxon>Bacillati</taxon>
        <taxon>Bacillota</taxon>
        <taxon>Bacilli</taxon>
        <taxon>Lactobacillales</taxon>
        <taxon>Lactobacillaceae</taxon>
        <taxon>Companilactobacillus</taxon>
    </lineage>
</organism>
<accession>A0A0R1KB75</accession>
<dbReference type="GO" id="GO:0016491">
    <property type="term" value="F:oxidoreductase activity"/>
    <property type="evidence" value="ECO:0007669"/>
    <property type="project" value="InterPro"/>
</dbReference>
<keyword evidence="9" id="KW-1185">Reference proteome</keyword>
<gene>
    <name evidence="8" type="ORF">FD03_GL001044</name>
</gene>
<dbReference type="InterPro" id="IPR007197">
    <property type="entry name" value="rSAM"/>
</dbReference>
<dbReference type="EMBL" id="AZDZ01000002">
    <property type="protein sequence ID" value="KRK80909.1"/>
    <property type="molecule type" value="Genomic_DNA"/>
</dbReference>
<keyword evidence="3" id="KW-0949">S-adenosyl-L-methionine</keyword>
<evidence type="ECO:0000256" key="4">
    <source>
        <dbReference type="ARBA" id="ARBA00022723"/>
    </source>
</evidence>
<dbReference type="PROSITE" id="PS51918">
    <property type="entry name" value="RADICAL_SAM"/>
    <property type="match status" value="1"/>
</dbReference>
<protein>
    <submittedName>
        <fullName evidence="8">Formate acetyltransferase activating enzyme</fullName>
    </submittedName>
</protein>
<dbReference type="Proteomes" id="UP000051248">
    <property type="component" value="Unassembled WGS sequence"/>
</dbReference>
<dbReference type="SFLD" id="SFLDS00029">
    <property type="entry name" value="Radical_SAM"/>
    <property type="match status" value="1"/>
</dbReference>
<dbReference type="PATRIC" id="fig|1423775.4.peg.1072"/>
<dbReference type="GO" id="GO:0051539">
    <property type="term" value="F:4 iron, 4 sulfur cluster binding"/>
    <property type="evidence" value="ECO:0007669"/>
    <property type="project" value="UniProtKB-KW"/>
</dbReference>
<dbReference type="SUPFAM" id="SSF102114">
    <property type="entry name" value="Radical SAM enzymes"/>
    <property type="match status" value="1"/>
</dbReference>
<dbReference type="CDD" id="cd01335">
    <property type="entry name" value="Radical_SAM"/>
    <property type="match status" value="1"/>
</dbReference>
<dbReference type="SFLD" id="SFLDG01066">
    <property type="entry name" value="organic_radical-activating_enz"/>
    <property type="match status" value="1"/>
</dbReference>
<feature type="domain" description="Radical SAM core" evidence="7">
    <location>
        <begin position="23"/>
        <end position="257"/>
    </location>
</feature>
<evidence type="ECO:0000313" key="8">
    <source>
        <dbReference type="EMBL" id="KRK80909.1"/>
    </source>
</evidence>